<dbReference type="InterPro" id="IPR005561">
    <property type="entry name" value="ANTAR"/>
</dbReference>
<dbReference type="RefSeq" id="WP_235226320.1">
    <property type="nucleotide sequence ID" value="NZ_JAKGAQ010000003.1"/>
</dbReference>
<comment type="caution">
    <text evidence="2">The sequence shown here is derived from an EMBL/GenBank/DDBJ whole genome shotgun (WGS) entry which is preliminary data.</text>
</comment>
<dbReference type="InterPro" id="IPR008327">
    <property type="entry name" value="Sig_transdc_resp-reg_antiterm"/>
</dbReference>
<gene>
    <name evidence="2" type="ORF">L0664_13020</name>
</gene>
<dbReference type="InterPro" id="IPR049021">
    <property type="entry name" value="AmiR_N"/>
</dbReference>
<dbReference type="InterPro" id="IPR036388">
    <property type="entry name" value="WH-like_DNA-bd_sf"/>
</dbReference>
<dbReference type="SUPFAM" id="SSF52172">
    <property type="entry name" value="CheY-like"/>
    <property type="match status" value="1"/>
</dbReference>
<protein>
    <submittedName>
        <fullName evidence="2">ANTAR domain-containing protein</fullName>
    </submittedName>
</protein>
<organism evidence="2 3">
    <name type="scientific">Octadecabacter dasysiphoniae</name>
    <dbReference type="NCBI Taxonomy" id="2909341"/>
    <lineage>
        <taxon>Bacteria</taxon>
        <taxon>Pseudomonadati</taxon>
        <taxon>Pseudomonadota</taxon>
        <taxon>Alphaproteobacteria</taxon>
        <taxon>Rhodobacterales</taxon>
        <taxon>Roseobacteraceae</taxon>
        <taxon>Octadecabacter</taxon>
    </lineage>
</organism>
<feature type="domain" description="ANTAR" evidence="1">
    <location>
        <begin position="130"/>
        <end position="191"/>
    </location>
</feature>
<evidence type="ECO:0000313" key="3">
    <source>
        <dbReference type="Proteomes" id="UP001200557"/>
    </source>
</evidence>
<dbReference type="InterPro" id="IPR011006">
    <property type="entry name" value="CheY-like_superfamily"/>
</dbReference>
<accession>A0ABS9CXN5</accession>
<dbReference type="Pfam" id="PF21332">
    <property type="entry name" value="AmiR_N"/>
    <property type="match status" value="1"/>
</dbReference>
<evidence type="ECO:0000313" key="2">
    <source>
        <dbReference type="EMBL" id="MCF2871992.1"/>
    </source>
</evidence>
<sequence length="196" mass="22203">MQDERDDKLLRRLRQTRVLVIHPDDEDRKTLNDHLRRIGCQTSTIWPVPTSVPDDVDVVMFLLNRLDDAKDLTWMASSDTITRIAIVAYETPEILAELERLHVHGVLSKPVRVFGVLSALTTSIGVARHEGRLKQRIKSLDETLKARRQIEKAVAILSQTKNITEADAYKRLRDKSMSSKIAIADLAEAIISSNDI</sequence>
<dbReference type="EMBL" id="JAKGAQ010000003">
    <property type="protein sequence ID" value="MCF2871992.1"/>
    <property type="molecule type" value="Genomic_DNA"/>
</dbReference>
<evidence type="ECO:0000259" key="1">
    <source>
        <dbReference type="PROSITE" id="PS50921"/>
    </source>
</evidence>
<proteinExistence type="predicted"/>
<dbReference type="Pfam" id="PF03861">
    <property type="entry name" value="ANTAR"/>
    <property type="match status" value="1"/>
</dbReference>
<dbReference type="Proteomes" id="UP001200557">
    <property type="component" value="Unassembled WGS sequence"/>
</dbReference>
<reference evidence="2 3" key="1">
    <citation type="submission" date="2022-01" db="EMBL/GenBank/DDBJ databases">
        <title>Octadecabacter sp. nov., isolated from a marine alga.</title>
        <authorList>
            <person name="Jin M.S."/>
            <person name="Kim H.M."/>
            <person name="Han D.M."/>
            <person name="Jung J.J."/>
            <person name="Jeon C.O."/>
        </authorList>
    </citation>
    <scope>NUCLEOTIDE SEQUENCE [LARGE SCALE GENOMIC DNA]</scope>
    <source>
        <strain evidence="2 3">G9-8</strain>
    </source>
</reference>
<keyword evidence="3" id="KW-1185">Reference proteome</keyword>
<dbReference type="Gene3D" id="3.40.50.2300">
    <property type="match status" value="1"/>
</dbReference>
<dbReference type="Gene3D" id="1.10.10.10">
    <property type="entry name" value="Winged helix-like DNA-binding domain superfamily/Winged helix DNA-binding domain"/>
    <property type="match status" value="1"/>
</dbReference>
<dbReference type="PIRSF" id="PIRSF036382">
    <property type="entry name" value="RR_antiterm"/>
    <property type="match status" value="1"/>
</dbReference>
<name>A0ABS9CXN5_9RHOB</name>
<dbReference type="SMART" id="SM01012">
    <property type="entry name" value="ANTAR"/>
    <property type="match status" value="1"/>
</dbReference>
<dbReference type="PROSITE" id="PS50921">
    <property type="entry name" value="ANTAR"/>
    <property type="match status" value="1"/>
</dbReference>